<comment type="caution">
    <text evidence="9">The sequence shown here is derived from an EMBL/GenBank/DDBJ whole genome shotgun (WGS) entry which is preliminary data.</text>
</comment>
<feature type="compositionally biased region" description="Basic residues" evidence="6">
    <location>
        <begin position="500"/>
        <end position="512"/>
    </location>
</feature>
<keyword evidence="10" id="KW-1185">Reference proteome</keyword>
<dbReference type="Proteomes" id="UP000186817">
    <property type="component" value="Unassembled WGS sequence"/>
</dbReference>
<protein>
    <recommendedName>
        <fullName evidence="8">Peptidase S54 rhomboid domain-containing protein</fullName>
    </recommendedName>
</protein>
<dbReference type="GO" id="GO:0004252">
    <property type="term" value="F:serine-type endopeptidase activity"/>
    <property type="evidence" value="ECO:0007669"/>
    <property type="project" value="InterPro"/>
</dbReference>
<feature type="region of interest" description="Disordered" evidence="6">
    <location>
        <begin position="470"/>
        <end position="519"/>
    </location>
</feature>
<gene>
    <name evidence="9" type="ORF">AK812_SmicGene733</name>
</gene>
<evidence type="ECO:0000256" key="1">
    <source>
        <dbReference type="ARBA" id="ARBA00004141"/>
    </source>
</evidence>
<evidence type="ECO:0000313" key="9">
    <source>
        <dbReference type="EMBL" id="OLQ15075.1"/>
    </source>
</evidence>
<dbReference type="EMBL" id="LSRX01000007">
    <property type="protein sequence ID" value="OLQ15075.1"/>
    <property type="molecule type" value="Genomic_DNA"/>
</dbReference>
<evidence type="ECO:0000256" key="3">
    <source>
        <dbReference type="ARBA" id="ARBA00022692"/>
    </source>
</evidence>
<evidence type="ECO:0000256" key="7">
    <source>
        <dbReference type="SAM" id="Phobius"/>
    </source>
</evidence>
<evidence type="ECO:0000256" key="4">
    <source>
        <dbReference type="ARBA" id="ARBA00022989"/>
    </source>
</evidence>
<comment type="subcellular location">
    <subcellularLocation>
        <location evidence="1">Membrane</location>
        <topology evidence="1">Multi-pass membrane protein</topology>
    </subcellularLocation>
</comment>
<reference evidence="9 10" key="1">
    <citation type="submission" date="2016-02" db="EMBL/GenBank/DDBJ databases">
        <title>Genome analysis of coral dinoflagellate symbionts highlights evolutionary adaptations to a symbiotic lifestyle.</title>
        <authorList>
            <person name="Aranda M."/>
            <person name="Li Y."/>
            <person name="Liew Y.J."/>
            <person name="Baumgarten S."/>
            <person name="Simakov O."/>
            <person name="Wilson M."/>
            <person name="Piel J."/>
            <person name="Ashoor H."/>
            <person name="Bougouffa S."/>
            <person name="Bajic V.B."/>
            <person name="Ryu T."/>
            <person name="Ravasi T."/>
            <person name="Bayer T."/>
            <person name="Micklem G."/>
            <person name="Kim H."/>
            <person name="Bhak J."/>
            <person name="Lajeunesse T.C."/>
            <person name="Voolstra C.R."/>
        </authorList>
    </citation>
    <scope>NUCLEOTIDE SEQUENCE [LARGE SCALE GENOMIC DNA]</scope>
    <source>
        <strain evidence="9 10">CCMP2467</strain>
    </source>
</reference>
<proteinExistence type="inferred from homology"/>
<evidence type="ECO:0000256" key="2">
    <source>
        <dbReference type="ARBA" id="ARBA00009045"/>
    </source>
</evidence>
<comment type="similarity">
    <text evidence="2">Belongs to the peptidase S54 family.</text>
</comment>
<evidence type="ECO:0000256" key="5">
    <source>
        <dbReference type="ARBA" id="ARBA00023136"/>
    </source>
</evidence>
<feature type="domain" description="Peptidase S54 rhomboid" evidence="8">
    <location>
        <begin position="724"/>
        <end position="801"/>
    </location>
</feature>
<feature type="transmembrane region" description="Helical" evidence="7">
    <location>
        <begin position="270"/>
        <end position="291"/>
    </location>
</feature>
<evidence type="ECO:0000256" key="6">
    <source>
        <dbReference type="SAM" id="MobiDB-lite"/>
    </source>
</evidence>
<feature type="region of interest" description="Disordered" evidence="6">
    <location>
        <begin position="532"/>
        <end position="595"/>
    </location>
</feature>
<feature type="transmembrane region" description="Helical" evidence="7">
    <location>
        <begin position="371"/>
        <end position="393"/>
    </location>
</feature>
<keyword evidence="5 7" id="KW-0472">Membrane</keyword>
<dbReference type="OrthoDB" id="193216at2759"/>
<dbReference type="PANTHER" id="PTHR45840">
    <property type="entry name" value="RHOMBOID-RELATED PROTEIN"/>
    <property type="match status" value="1"/>
</dbReference>
<keyword evidence="4 7" id="KW-1133">Transmembrane helix</keyword>
<dbReference type="GO" id="GO:0016020">
    <property type="term" value="C:membrane"/>
    <property type="evidence" value="ECO:0007669"/>
    <property type="project" value="UniProtKB-SubCell"/>
</dbReference>
<feature type="compositionally biased region" description="Basic and acidic residues" evidence="6">
    <location>
        <begin position="546"/>
        <end position="567"/>
    </location>
</feature>
<feature type="transmembrane region" description="Helical" evidence="7">
    <location>
        <begin position="303"/>
        <end position="324"/>
    </location>
</feature>
<evidence type="ECO:0000259" key="8">
    <source>
        <dbReference type="Pfam" id="PF01694"/>
    </source>
</evidence>
<organism evidence="9 10">
    <name type="scientific">Symbiodinium microadriaticum</name>
    <name type="common">Dinoflagellate</name>
    <name type="synonym">Zooxanthella microadriatica</name>
    <dbReference type="NCBI Taxonomy" id="2951"/>
    <lineage>
        <taxon>Eukaryota</taxon>
        <taxon>Sar</taxon>
        <taxon>Alveolata</taxon>
        <taxon>Dinophyceae</taxon>
        <taxon>Suessiales</taxon>
        <taxon>Symbiodiniaceae</taxon>
        <taxon>Symbiodinium</taxon>
    </lineage>
</organism>
<feature type="transmembrane region" description="Helical" evidence="7">
    <location>
        <begin position="756"/>
        <end position="774"/>
    </location>
</feature>
<accession>A0A1Q9F5V5</accession>
<dbReference type="InterPro" id="IPR035952">
    <property type="entry name" value="Rhomboid-like_sf"/>
</dbReference>
<dbReference type="SUPFAM" id="SSF144091">
    <property type="entry name" value="Rhomboid-like"/>
    <property type="match status" value="1"/>
</dbReference>
<feature type="compositionally biased region" description="Basic and acidic residues" evidence="6">
    <location>
        <begin position="471"/>
        <end position="484"/>
    </location>
</feature>
<evidence type="ECO:0000313" key="10">
    <source>
        <dbReference type="Proteomes" id="UP000186817"/>
    </source>
</evidence>
<dbReference type="Gene3D" id="1.20.1540.10">
    <property type="entry name" value="Rhomboid-like"/>
    <property type="match status" value="1"/>
</dbReference>
<feature type="transmembrane region" description="Helical" evidence="7">
    <location>
        <begin position="780"/>
        <end position="800"/>
    </location>
</feature>
<dbReference type="InterPro" id="IPR022764">
    <property type="entry name" value="Peptidase_S54_rhomboid_dom"/>
</dbReference>
<dbReference type="Pfam" id="PF01694">
    <property type="entry name" value="Rhomboid"/>
    <property type="match status" value="1"/>
</dbReference>
<dbReference type="PANTHER" id="PTHR45840:SF2">
    <property type="entry name" value="PROTEIN RHOMBOID-RELATED"/>
    <property type="match status" value="1"/>
</dbReference>
<dbReference type="InterPro" id="IPR051739">
    <property type="entry name" value="Rhomboid_IM_Serine_Proteases"/>
</dbReference>
<keyword evidence="3 7" id="KW-0812">Transmembrane</keyword>
<name>A0A1Q9F5V5_SYMMI</name>
<dbReference type="AlphaFoldDB" id="A0A1Q9F5V5"/>
<sequence>MPCLRVQDTEFFVMQSLPVFTLIQPPTETARQMKVVRGDLSRLRGAAQLHAELTMFRGLAAPAAKALNHFRDWPRGPGNFLSWADRPGFDQCGDENRTFAGSCGVRNWAAVGATPPLHRITYQYSHSSFSHMLGNAVAREFRLRCNLFVAMEELPVASPFPGVPRVASAGSRTLLFTGAAGLAKLGCSVWMLVLSMAVSDMEVFAQEGVMPNVTLELGASGLMRFCACDVGTDPLGRGGKKRGALTSDALCSACHEPTDLVHFRRSLSRALALLPWIAMPLSLPGMVLRVARRCECPLRVFQVLLWAAIPAGILNIVVCVIVLLPADWDVFKSLCFIGHTFDGKYGVEITTPDELHQAFCTFSTLEQQALAAGWMLFVLELLSVLALAQTLHLPRKLASEMRKDGMKTVTSKLSALGGPITTFDSRGPDGSGGQLSADLDVESLRPLAAPWAQTDDFGLGISLWPTAGRSSYRESKSGSDKEEPFQGLSARSARSSDSRGRRRSRKPRKAKKKVLEEGEVDSEDLELAQLFATVGKRSPRPSARSPRRDRDREAVSPRRLGRAREMWDTAPAALQSLPSSRSIPPTADPSLASFGSAEEATRSLFHSMRSPAGLPAHEPDAHDALELAKSQAERDEATEGDDITDGDFFAYALRVSERFGRRQAPGKPDPTAHLQESLLPELFHPALPGSHEVLLLVLCGINLEVGEPQRPPPHPVCSKLQDGKNKVVGMSGGAYALLGMQLGDVLLNWERKSAPYRLAFIFLLVLVEVMLYLFNPQDEISYSAHMGGGLAGLLLVIVFGRNLTIKTYDLEVQAGCDCSPISGFSE</sequence>